<proteinExistence type="predicted"/>
<organism evidence="2 3">
    <name type="scientific">Streptomyces enissocaesilis</name>
    <dbReference type="NCBI Taxonomy" id="332589"/>
    <lineage>
        <taxon>Bacteria</taxon>
        <taxon>Bacillati</taxon>
        <taxon>Actinomycetota</taxon>
        <taxon>Actinomycetes</taxon>
        <taxon>Kitasatosporales</taxon>
        <taxon>Streptomycetaceae</taxon>
        <taxon>Streptomyces</taxon>
        <taxon>Streptomyces rochei group</taxon>
    </lineage>
</organism>
<dbReference type="InterPro" id="IPR000182">
    <property type="entry name" value="GNAT_dom"/>
</dbReference>
<dbReference type="EMBL" id="BAAAUD010000106">
    <property type="protein sequence ID" value="GAA2971925.1"/>
    <property type="molecule type" value="Genomic_DNA"/>
</dbReference>
<reference evidence="2 3" key="1">
    <citation type="journal article" date="2019" name="Int. J. Syst. Evol. Microbiol.">
        <title>The Global Catalogue of Microorganisms (GCM) 10K type strain sequencing project: providing services to taxonomists for standard genome sequencing and annotation.</title>
        <authorList>
            <consortium name="The Broad Institute Genomics Platform"/>
            <consortium name="The Broad Institute Genome Sequencing Center for Infectious Disease"/>
            <person name="Wu L."/>
            <person name="Ma J."/>
        </authorList>
    </citation>
    <scope>NUCLEOTIDE SEQUENCE [LARGE SCALE GENOMIC DNA]</scope>
    <source>
        <strain evidence="2 3">JCM 9088</strain>
    </source>
</reference>
<dbReference type="RefSeq" id="WP_344500444.1">
    <property type="nucleotide sequence ID" value="NZ_BAAAUD010000106.1"/>
</dbReference>
<gene>
    <name evidence="2" type="ORF">GCM10010446_65690</name>
</gene>
<dbReference type="SUPFAM" id="SSF55729">
    <property type="entry name" value="Acyl-CoA N-acyltransferases (Nat)"/>
    <property type="match status" value="1"/>
</dbReference>
<evidence type="ECO:0000313" key="2">
    <source>
        <dbReference type="EMBL" id="GAA2971925.1"/>
    </source>
</evidence>
<name>A0ABN3XN41_9ACTN</name>
<feature type="domain" description="N-acetyltransferase" evidence="1">
    <location>
        <begin position="114"/>
        <end position="180"/>
    </location>
</feature>
<evidence type="ECO:0000313" key="3">
    <source>
        <dbReference type="Proteomes" id="UP001500403"/>
    </source>
</evidence>
<sequence>MTSAYLPVPARIATPKDIDAIVEVMTTAFFHDPLWGPAFPDEPRRALQAATMWRLYVTSAQRYPWTLVTPGAEAAAVWIPPGGTELTPHEEAGLEELLTQAAGTEAAKAILAIYDQLEAAHPAEPCFYLTLLGVHDDHRGNGLGMGLLAESLTCIDTLGAPAYLESSNPANIARYQRAGFTPRDEITIATGHVVTTMWRPAR</sequence>
<accession>A0ABN3XN41</accession>
<dbReference type="PANTHER" id="PTHR42791">
    <property type="entry name" value="GNAT FAMILY ACETYLTRANSFERASE"/>
    <property type="match status" value="1"/>
</dbReference>
<evidence type="ECO:0000259" key="1">
    <source>
        <dbReference type="Pfam" id="PF00583"/>
    </source>
</evidence>
<comment type="caution">
    <text evidence="2">The sequence shown here is derived from an EMBL/GenBank/DDBJ whole genome shotgun (WGS) entry which is preliminary data.</text>
</comment>
<dbReference type="PANTHER" id="PTHR42791:SF1">
    <property type="entry name" value="N-ACETYLTRANSFERASE DOMAIN-CONTAINING PROTEIN"/>
    <property type="match status" value="1"/>
</dbReference>
<dbReference type="Gene3D" id="3.40.630.30">
    <property type="match status" value="1"/>
</dbReference>
<dbReference type="InterPro" id="IPR052523">
    <property type="entry name" value="Trichothecene_AcTrans"/>
</dbReference>
<keyword evidence="3" id="KW-1185">Reference proteome</keyword>
<dbReference type="InterPro" id="IPR016181">
    <property type="entry name" value="Acyl_CoA_acyltransferase"/>
</dbReference>
<dbReference type="Pfam" id="PF00583">
    <property type="entry name" value="Acetyltransf_1"/>
    <property type="match status" value="1"/>
</dbReference>
<protein>
    <submittedName>
        <fullName evidence="2">GNAT family N-acetyltransferase</fullName>
    </submittedName>
</protein>
<dbReference type="Proteomes" id="UP001500403">
    <property type="component" value="Unassembled WGS sequence"/>
</dbReference>